<dbReference type="AlphaFoldDB" id="A0A5C3NJE3"/>
<name>A0A5C3NJE3_9AGAM</name>
<evidence type="ECO:0000313" key="3">
    <source>
        <dbReference type="EMBL" id="TFK57523.1"/>
    </source>
</evidence>
<evidence type="ECO:0000256" key="1">
    <source>
        <dbReference type="SAM" id="MobiDB-lite"/>
    </source>
</evidence>
<dbReference type="EMBL" id="ML213503">
    <property type="protein sequence ID" value="TFK57523.1"/>
    <property type="molecule type" value="Genomic_DNA"/>
</dbReference>
<evidence type="ECO:0008006" key="5">
    <source>
        <dbReference type="Google" id="ProtNLM"/>
    </source>
</evidence>
<evidence type="ECO:0000256" key="2">
    <source>
        <dbReference type="SAM" id="SignalP"/>
    </source>
</evidence>
<dbReference type="Proteomes" id="UP000305948">
    <property type="component" value="Unassembled WGS sequence"/>
</dbReference>
<accession>A0A5C3NJE3</accession>
<protein>
    <recommendedName>
        <fullName evidence="5">Ig-like domain-containing protein</fullName>
    </recommendedName>
</protein>
<feature type="compositionally biased region" description="Polar residues" evidence="1">
    <location>
        <begin position="111"/>
        <end position="138"/>
    </location>
</feature>
<feature type="chain" id="PRO_5022694513" description="Ig-like domain-containing protein" evidence="2">
    <location>
        <begin position="18"/>
        <end position="200"/>
    </location>
</feature>
<feature type="signal peptide" evidence="2">
    <location>
        <begin position="1"/>
        <end position="17"/>
    </location>
</feature>
<evidence type="ECO:0000313" key="4">
    <source>
        <dbReference type="Proteomes" id="UP000305948"/>
    </source>
</evidence>
<sequence length="200" mass="21821">MGLSLLSLSCPLSPAAGESHRNSQRGLLWCIWSCDMSQSHKAGETGESPFILMPHRPDAMQSPREPYARKTPSNDVLNSEQRVISSSLASSAISRRFGKTCAARQKIVRKTQGSIQKPSDKMTSSMRCSPLSTSTDITSPDPVPARTPFVAASVLWGPETINDLRKVEQDGVLLCPQEGDLASHGRRYAEDVPSSQQWVP</sequence>
<reference evidence="3 4" key="1">
    <citation type="journal article" date="2019" name="Nat. Ecol. Evol.">
        <title>Megaphylogeny resolves global patterns of mushroom evolution.</title>
        <authorList>
            <person name="Varga T."/>
            <person name="Krizsan K."/>
            <person name="Foldi C."/>
            <person name="Dima B."/>
            <person name="Sanchez-Garcia M."/>
            <person name="Sanchez-Ramirez S."/>
            <person name="Szollosi G.J."/>
            <person name="Szarkandi J.G."/>
            <person name="Papp V."/>
            <person name="Albert L."/>
            <person name="Andreopoulos W."/>
            <person name="Angelini C."/>
            <person name="Antonin V."/>
            <person name="Barry K.W."/>
            <person name="Bougher N.L."/>
            <person name="Buchanan P."/>
            <person name="Buyck B."/>
            <person name="Bense V."/>
            <person name="Catcheside P."/>
            <person name="Chovatia M."/>
            <person name="Cooper J."/>
            <person name="Damon W."/>
            <person name="Desjardin D."/>
            <person name="Finy P."/>
            <person name="Geml J."/>
            <person name="Haridas S."/>
            <person name="Hughes K."/>
            <person name="Justo A."/>
            <person name="Karasinski D."/>
            <person name="Kautmanova I."/>
            <person name="Kiss B."/>
            <person name="Kocsube S."/>
            <person name="Kotiranta H."/>
            <person name="LaButti K.M."/>
            <person name="Lechner B.E."/>
            <person name="Liimatainen K."/>
            <person name="Lipzen A."/>
            <person name="Lukacs Z."/>
            <person name="Mihaltcheva S."/>
            <person name="Morgado L.N."/>
            <person name="Niskanen T."/>
            <person name="Noordeloos M.E."/>
            <person name="Ohm R.A."/>
            <person name="Ortiz-Santana B."/>
            <person name="Ovrebo C."/>
            <person name="Racz N."/>
            <person name="Riley R."/>
            <person name="Savchenko A."/>
            <person name="Shiryaev A."/>
            <person name="Soop K."/>
            <person name="Spirin V."/>
            <person name="Szebenyi C."/>
            <person name="Tomsovsky M."/>
            <person name="Tulloss R.E."/>
            <person name="Uehling J."/>
            <person name="Grigoriev I.V."/>
            <person name="Vagvolgyi C."/>
            <person name="Papp T."/>
            <person name="Martin F.M."/>
            <person name="Miettinen O."/>
            <person name="Hibbett D.S."/>
            <person name="Nagy L.G."/>
        </authorList>
    </citation>
    <scope>NUCLEOTIDE SEQUENCE [LARGE SCALE GENOMIC DNA]</scope>
    <source>
        <strain evidence="3 4">OMC1185</strain>
    </source>
</reference>
<feature type="region of interest" description="Disordered" evidence="1">
    <location>
        <begin position="109"/>
        <end position="142"/>
    </location>
</feature>
<keyword evidence="2" id="KW-0732">Signal</keyword>
<proteinExistence type="predicted"/>
<gene>
    <name evidence="3" type="ORF">OE88DRAFT_144683</name>
</gene>
<organism evidence="3 4">
    <name type="scientific">Heliocybe sulcata</name>
    <dbReference type="NCBI Taxonomy" id="5364"/>
    <lineage>
        <taxon>Eukaryota</taxon>
        <taxon>Fungi</taxon>
        <taxon>Dikarya</taxon>
        <taxon>Basidiomycota</taxon>
        <taxon>Agaricomycotina</taxon>
        <taxon>Agaricomycetes</taxon>
        <taxon>Gloeophyllales</taxon>
        <taxon>Gloeophyllaceae</taxon>
        <taxon>Heliocybe</taxon>
    </lineage>
</organism>
<keyword evidence="4" id="KW-1185">Reference proteome</keyword>